<feature type="compositionally biased region" description="Polar residues" evidence="15">
    <location>
        <begin position="385"/>
        <end position="396"/>
    </location>
</feature>
<evidence type="ECO:0000259" key="17">
    <source>
        <dbReference type="Pfam" id="PF01764"/>
    </source>
</evidence>
<dbReference type="GO" id="GO:0046872">
    <property type="term" value="F:metal ion binding"/>
    <property type="evidence" value="ECO:0007669"/>
    <property type="project" value="UniProtKB-KW"/>
</dbReference>
<dbReference type="Pfam" id="PF01764">
    <property type="entry name" value="Lipase_3"/>
    <property type="match status" value="1"/>
</dbReference>
<feature type="transmembrane region" description="Helical" evidence="16">
    <location>
        <begin position="58"/>
        <end position="78"/>
    </location>
</feature>
<proteinExistence type="predicted"/>
<dbReference type="SUPFAM" id="SSF53474">
    <property type="entry name" value="alpha/beta-Hydrolases"/>
    <property type="match status" value="1"/>
</dbReference>
<evidence type="ECO:0000256" key="1">
    <source>
        <dbReference type="ARBA" id="ARBA00001913"/>
    </source>
</evidence>
<keyword evidence="3" id="KW-1003">Cell membrane</keyword>
<organism evidence="18 19">
    <name type="scientific">Edaphochlamys debaryana</name>
    <dbReference type="NCBI Taxonomy" id="47281"/>
    <lineage>
        <taxon>Eukaryota</taxon>
        <taxon>Viridiplantae</taxon>
        <taxon>Chlorophyta</taxon>
        <taxon>core chlorophytes</taxon>
        <taxon>Chlorophyceae</taxon>
        <taxon>CS clade</taxon>
        <taxon>Chlamydomonadales</taxon>
        <taxon>Chlamydomonadales incertae sedis</taxon>
        <taxon>Edaphochlamys</taxon>
    </lineage>
</organism>
<sequence length="1037" mass="110928">MPPLRMLGRDWRIATDDLPLPSLMGAAWHLCWVPIIAVELDYVINQLAPDCSTRKYQIGYLSAQMFLFPVLVILYTWLFFESKRGPIFGTRQRRRVGPLVLTVSALYLATMFVNIFGTRVLADIVYNDRCPQQPGNQDMDYVALFKAIVIATWVAFMIAGLAIIITLNLSSSYERISVCFLQLRVLQVLCCCCLGREGGEHHRAKQAAERAGGRAKVEGHEQAVAKDNANVAKTLSPAFVIASVFVEVFGGVEMTLTDFIAAFALVGTRHRFAKPALSYRSEPPPAWLTKDEKGVGAAPGPGGVASTAVITTAPPVIEIAARSGPQPDPSSSNGSKAPMLAATHGSGGSEETPTTVTTTIAPTTSLPGAPGTPQDATAAKPAPVSQPSGLRPSHTSDMGELSPLVAARGLLDGAASALTEATARVFGHSIMPNGQVPVFLDPRREWNGEAVESNASVETMDESIHYLRFAMAVYGWKMYMWMYRMEAGNWCNLCLGRGCGCCRQMAHFFTAVGPDTGPSEGCCTASKMLEREAITQLTGVEATDVLYVCYDNIIGGLLPYYIAIDRQRQAVVVGIRGSLSLRDVVTDLLCVPAPYDVPGVPSMDANGKRQMWGHRGMVQSALDIAADLEQQGILDAVLGEWPAEAAQQAGALQRLPSERARAAAQRLAGTCAGWRLVITGHSLGAGVTGLLGPLLRVKYPNMRCWAFAPPGGLMSPKAAELTREFCVSVVSCKDVIPRLGVTQMENMVQELVTASAYCRVPKLDIMARLIMLGWRPDQSALFAPAERLQEEAKQALANYAKYLEACKVNSQYDDARGFLPPGRVLYVERHKPDTPPPCCSCNLCLVDRSAESAAYVCRWIRTEDLMRGGLVVSRSMFMDHLPDNTIKAMMNAYKQLCEVKGVIPNMPHLGQPHAQVQVQAQAQARSAPSASPDAHGHPQPHAHAHAQARLHHTHSRKGSVQPEPGPWSSPRVSGEAQAPPAGGTAAAAVAASGAVSAVAEEEVVIQVPAAEPQGQEAGAGGVGPGGVAAIQAGDAAV</sequence>
<evidence type="ECO:0000256" key="5">
    <source>
        <dbReference type="ARBA" id="ARBA00022692"/>
    </source>
</evidence>
<evidence type="ECO:0000256" key="9">
    <source>
        <dbReference type="ARBA" id="ARBA00022963"/>
    </source>
</evidence>
<keyword evidence="6" id="KW-0479">Metal-binding</keyword>
<evidence type="ECO:0000256" key="4">
    <source>
        <dbReference type="ARBA" id="ARBA00022553"/>
    </source>
</evidence>
<reference evidence="18" key="1">
    <citation type="journal article" date="2020" name="bioRxiv">
        <title>Comparative genomics of Chlamydomonas.</title>
        <authorList>
            <person name="Craig R.J."/>
            <person name="Hasan A.R."/>
            <person name="Ness R.W."/>
            <person name="Keightley P.D."/>
        </authorList>
    </citation>
    <scope>NUCLEOTIDE SEQUENCE</scope>
    <source>
        <strain evidence="18">CCAP 11/70</strain>
    </source>
</reference>
<evidence type="ECO:0000256" key="6">
    <source>
        <dbReference type="ARBA" id="ARBA00022723"/>
    </source>
</evidence>
<evidence type="ECO:0000256" key="12">
    <source>
        <dbReference type="ARBA" id="ARBA00023136"/>
    </source>
</evidence>
<evidence type="ECO:0000256" key="8">
    <source>
        <dbReference type="ARBA" id="ARBA00022837"/>
    </source>
</evidence>
<dbReference type="OrthoDB" id="438440at2759"/>
<feature type="region of interest" description="Disordered" evidence="15">
    <location>
        <begin position="320"/>
        <end position="399"/>
    </location>
</feature>
<evidence type="ECO:0000256" key="11">
    <source>
        <dbReference type="ARBA" id="ARBA00023098"/>
    </source>
</evidence>
<dbReference type="GO" id="GO:0005886">
    <property type="term" value="C:plasma membrane"/>
    <property type="evidence" value="ECO:0007669"/>
    <property type="project" value="UniProtKB-SubCell"/>
</dbReference>
<dbReference type="CDD" id="cd00519">
    <property type="entry name" value="Lipase_3"/>
    <property type="match status" value="1"/>
</dbReference>
<feature type="compositionally biased region" description="Low complexity" evidence="15">
    <location>
        <begin position="974"/>
        <end position="984"/>
    </location>
</feature>
<feature type="transmembrane region" description="Helical" evidence="16">
    <location>
        <begin position="20"/>
        <end position="38"/>
    </location>
</feature>
<feature type="compositionally biased region" description="Low complexity" evidence="15">
    <location>
        <begin position="349"/>
        <end position="368"/>
    </location>
</feature>
<comment type="subcellular location">
    <subcellularLocation>
        <location evidence="2">Cell membrane</location>
        <topology evidence="2">Multi-pass membrane protein</topology>
    </subcellularLocation>
</comment>
<evidence type="ECO:0000256" key="3">
    <source>
        <dbReference type="ARBA" id="ARBA00022475"/>
    </source>
</evidence>
<dbReference type="Proteomes" id="UP000612055">
    <property type="component" value="Unassembled WGS sequence"/>
</dbReference>
<evidence type="ECO:0000256" key="13">
    <source>
        <dbReference type="ARBA" id="ARBA00024531"/>
    </source>
</evidence>
<keyword evidence="19" id="KW-1185">Reference proteome</keyword>
<feature type="transmembrane region" description="Helical" evidence="16">
    <location>
        <begin position="141"/>
        <end position="167"/>
    </location>
</feature>
<name>A0A835Y253_9CHLO</name>
<dbReference type="InterPro" id="IPR052214">
    <property type="entry name" value="DAG_Lipase-Related"/>
</dbReference>
<dbReference type="PANTHER" id="PTHR45792:SF8">
    <property type="entry name" value="DIACYLGLYCEROL LIPASE-ALPHA"/>
    <property type="match status" value="1"/>
</dbReference>
<evidence type="ECO:0000256" key="10">
    <source>
        <dbReference type="ARBA" id="ARBA00022989"/>
    </source>
</evidence>
<dbReference type="GO" id="GO:0016042">
    <property type="term" value="P:lipid catabolic process"/>
    <property type="evidence" value="ECO:0007669"/>
    <property type="project" value="UniProtKB-KW"/>
</dbReference>
<comment type="caution">
    <text evidence="18">The sequence shown here is derived from an EMBL/GenBank/DDBJ whole genome shotgun (WGS) entry which is preliminary data.</text>
</comment>
<feature type="compositionally biased region" description="Low complexity" evidence="15">
    <location>
        <begin position="912"/>
        <end position="937"/>
    </location>
</feature>
<keyword evidence="10 16" id="KW-1133">Transmembrane helix</keyword>
<evidence type="ECO:0000256" key="2">
    <source>
        <dbReference type="ARBA" id="ARBA00004651"/>
    </source>
</evidence>
<keyword evidence="7" id="KW-0378">Hydrolase</keyword>
<dbReference type="EC" id="3.1.1.116" evidence="14"/>
<feature type="transmembrane region" description="Helical" evidence="16">
    <location>
        <begin position="99"/>
        <end position="121"/>
    </location>
</feature>
<evidence type="ECO:0000313" key="19">
    <source>
        <dbReference type="Proteomes" id="UP000612055"/>
    </source>
</evidence>
<dbReference type="AlphaFoldDB" id="A0A835Y253"/>
<keyword evidence="12 16" id="KW-0472">Membrane</keyword>
<keyword evidence="4" id="KW-0597">Phosphoprotein</keyword>
<keyword evidence="8" id="KW-0106">Calcium</keyword>
<keyword evidence="11" id="KW-0443">Lipid metabolism</keyword>
<comment type="catalytic activity">
    <reaction evidence="13">
        <text>a 1,2-diacyl-sn-glycerol + H2O = a 2-acylglycerol + a fatty acid + H(+)</text>
        <dbReference type="Rhea" id="RHEA:33275"/>
        <dbReference type="ChEBI" id="CHEBI:15377"/>
        <dbReference type="ChEBI" id="CHEBI:15378"/>
        <dbReference type="ChEBI" id="CHEBI:17389"/>
        <dbReference type="ChEBI" id="CHEBI:17815"/>
        <dbReference type="ChEBI" id="CHEBI:28868"/>
        <dbReference type="EC" id="3.1.1.116"/>
    </reaction>
    <physiologicalReaction direction="left-to-right" evidence="13">
        <dbReference type="Rhea" id="RHEA:33276"/>
    </physiologicalReaction>
</comment>
<dbReference type="GO" id="GO:0016298">
    <property type="term" value="F:lipase activity"/>
    <property type="evidence" value="ECO:0007669"/>
    <property type="project" value="TreeGrafter"/>
</dbReference>
<keyword evidence="9" id="KW-0442">Lipid degradation</keyword>
<feature type="region of interest" description="Disordered" evidence="15">
    <location>
        <begin position="912"/>
        <end position="984"/>
    </location>
</feature>
<keyword evidence="5 16" id="KW-0812">Transmembrane</keyword>
<dbReference type="InterPro" id="IPR029058">
    <property type="entry name" value="AB_hydrolase_fold"/>
</dbReference>
<protein>
    <recommendedName>
        <fullName evidence="14">sn-1-specific diacylglycerol lipase</fullName>
        <ecNumber evidence="14">3.1.1.116</ecNumber>
    </recommendedName>
</protein>
<feature type="domain" description="Fungal lipase-type" evidence="17">
    <location>
        <begin position="572"/>
        <end position="740"/>
    </location>
</feature>
<dbReference type="PANTHER" id="PTHR45792">
    <property type="entry name" value="DIACYLGLYCEROL LIPASE HOMOLOG-RELATED"/>
    <property type="match status" value="1"/>
</dbReference>
<accession>A0A835Y253</accession>
<evidence type="ECO:0000256" key="7">
    <source>
        <dbReference type="ARBA" id="ARBA00022801"/>
    </source>
</evidence>
<evidence type="ECO:0000313" key="18">
    <source>
        <dbReference type="EMBL" id="KAG2493283.1"/>
    </source>
</evidence>
<evidence type="ECO:0000256" key="14">
    <source>
        <dbReference type="ARBA" id="ARBA00026104"/>
    </source>
</evidence>
<comment type="cofactor">
    <cofactor evidence="1">
        <name>Ca(2+)</name>
        <dbReference type="ChEBI" id="CHEBI:29108"/>
    </cofactor>
</comment>
<dbReference type="Gene3D" id="3.40.50.1820">
    <property type="entry name" value="alpha/beta hydrolase"/>
    <property type="match status" value="1"/>
</dbReference>
<evidence type="ECO:0000256" key="15">
    <source>
        <dbReference type="SAM" id="MobiDB-lite"/>
    </source>
</evidence>
<feature type="compositionally biased region" description="Basic residues" evidence="15">
    <location>
        <begin position="938"/>
        <end position="957"/>
    </location>
</feature>
<evidence type="ECO:0000256" key="16">
    <source>
        <dbReference type="SAM" id="Phobius"/>
    </source>
</evidence>
<dbReference type="EMBL" id="JAEHOE010000038">
    <property type="protein sequence ID" value="KAG2493283.1"/>
    <property type="molecule type" value="Genomic_DNA"/>
</dbReference>
<gene>
    <name evidence="18" type="ORF">HYH03_008419</name>
</gene>
<dbReference type="InterPro" id="IPR002921">
    <property type="entry name" value="Fungal_lipase-type"/>
</dbReference>